<name>A0A1M4TG75_9FLAO</name>
<dbReference type="Pfam" id="PF14491">
    <property type="entry name" value="DUF4435"/>
    <property type="match status" value="1"/>
</dbReference>
<dbReference type="EMBL" id="FQVO01000001">
    <property type="protein sequence ID" value="SHE43398.1"/>
    <property type="molecule type" value="Genomic_DNA"/>
</dbReference>
<organism evidence="2 3">
    <name type="scientific">Chryseobacterium takakiae</name>
    <dbReference type="NCBI Taxonomy" id="1302685"/>
    <lineage>
        <taxon>Bacteria</taxon>
        <taxon>Pseudomonadati</taxon>
        <taxon>Bacteroidota</taxon>
        <taxon>Flavobacteriia</taxon>
        <taxon>Flavobacteriales</taxon>
        <taxon>Weeksellaceae</taxon>
        <taxon>Chryseobacterium group</taxon>
        <taxon>Chryseobacterium</taxon>
    </lineage>
</organism>
<accession>A0A1M4TG75</accession>
<evidence type="ECO:0000313" key="2">
    <source>
        <dbReference type="EMBL" id="SHE43398.1"/>
    </source>
</evidence>
<gene>
    <name evidence="2" type="ORF">SAMN05444408_101365</name>
</gene>
<dbReference type="Proteomes" id="UP000184236">
    <property type="component" value="Unassembled WGS sequence"/>
</dbReference>
<protein>
    <recommendedName>
        <fullName evidence="1">DUF4435 domain-containing protein</fullName>
    </recommendedName>
</protein>
<evidence type="ECO:0000259" key="1">
    <source>
        <dbReference type="Pfam" id="PF14491"/>
    </source>
</evidence>
<dbReference type="InterPro" id="IPR029492">
    <property type="entry name" value="DUF4435"/>
</dbReference>
<dbReference type="AlphaFoldDB" id="A0A1M4TG75"/>
<proteinExistence type="predicted"/>
<reference evidence="3" key="1">
    <citation type="submission" date="2016-11" db="EMBL/GenBank/DDBJ databases">
        <authorList>
            <person name="Varghese N."/>
            <person name="Submissions S."/>
        </authorList>
    </citation>
    <scope>NUCLEOTIDE SEQUENCE [LARGE SCALE GENOMIC DNA]</scope>
    <source>
        <strain evidence="3">DSM 26898</strain>
    </source>
</reference>
<dbReference type="RefSeq" id="WP_072883102.1">
    <property type="nucleotide sequence ID" value="NZ_FQVO01000001.1"/>
</dbReference>
<evidence type="ECO:0000313" key="3">
    <source>
        <dbReference type="Proteomes" id="UP000184236"/>
    </source>
</evidence>
<dbReference type="OrthoDB" id="794548at2"/>
<keyword evidence="3" id="KW-1185">Reference proteome</keyword>
<feature type="domain" description="DUF4435" evidence="1">
    <location>
        <begin position="30"/>
        <end position="260"/>
    </location>
</feature>
<dbReference type="STRING" id="1302685.SAMN05444408_101365"/>
<sequence>MSLLDILDEKVLSPAASYIKIISQYKSDDNTIFCFVEGIEDISFYSQFIERNIENELKFIVCNGKGNVIDNHKSLDWNFYSKKRILFFIDKDFDDYIGQELYEDDNIFITELYSIENYLVDEHTLRKFIIDNCLISDETIINLAVENFKIQHKEYIGQLKKISAWMMYCRKHNYKVNFNDIKISDLFFINKEGILKKKDLGSYETSFKYICDKTGCDNFSLPEIKEFYKKIDLESKPQKFIRGKYDLYFMFLYLKYISEEIVLEISKEVKKFNANAPNKKLIRPKLLIQVNESNIFQILNNKVKLPIKLKEFIDTIN</sequence>